<accession>A0A8B8BXG1</accession>
<dbReference type="SUPFAM" id="SSF57535">
    <property type="entry name" value="Complement control module/SCR domain"/>
    <property type="match status" value="1"/>
</dbReference>
<organism evidence="5 6">
    <name type="scientific">Crassostrea virginica</name>
    <name type="common">Eastern oyster</name>
    <dbReference type="NCBI Taxonomy" id="6565"/>
    <lineage>
        <taxon>Eukaryota</taxon>
        <taxon>Metazoa</taxon>
        <taxon>Spiralia</taxon>
        <taxon>Lophotrochozoa</taxon>
        <taxon>Mollusca</taxon>
        <taxon>Bivalvia</taxon>
        <taxon>Autobranchia</taxon>
        <taxon>Pteriomorphia</taxon>
        <taxon>Ostreida</taxon>
        <taxon>Ostreoidea</taxon>
        <taxon>Ostreidae</taxon>
        <taxon>Crassostrea</taxon>
    </lineage>
</organism>
<feature type="transmembrane region" description="Helical" evidence="3">
    <location>
        <begin position="288"/>
        <end position="307"/>
    </location>
</feature>
<sequence>MGCQDGWGTNEDLEFISADVTIRAWQLTSSDLVFTSELSFTKGGTLQGTIPFGTTIDLDHHLVVVEVRDATVARGRVFYGGGSANLGNSGDPYGGVLFAYSQSETLLWTPSASSSAGFLIYVGGLWGDGTDKIESNNVLIKTTVITAGYTECPIPPDIPNASKLYNGTLAGSRTMYACPPGFTNNGGSPELVCDGLAWSTTSYSCSVSSTSTVPVTTSGATTNATTATLSTTPQTTIDPVSGTPVKTNNISLEEFNAIVEGLKVPKSNTSSHKRSLTCAYDPRPSSTAIGGVGIAVLCFMFVLLFIMDCTTITKENLNN</sequence>
<dbReference type="RefSeq" id="XP_022308072.1">
    <property type="nucleotide sequence ID" value="XM_022452364.1"/>
</dbReference>
<keyword evidence="1 2" id="KW-1015">Disulfide bond</keyword>
<keyword evidence="2" id="KW-0768">Sushi</keyword>
<proteinExistence type="predicted"/>
<comment type="caution">
    <text evidence="2">Lacks conserved residue(s) required for the propagation of feature annotation.</text>
</comment>
<evidence type="ECO:0000313" key="6">
    <source>
        <dbReference type="RefSeq" id="XP_022308072.1"/>
    </source>
</evidence>
<keyword evidence="3" id="KW-0472">Membrane</keyword>
<dbReference type="InterPro" id="IPR035976">
    <property type="entry name" value="Sushi/SCR/CCP_sf"/>
</dbReference>
<dbReference type="GeneID" id="111114076"/>
<dbReference type="Pfam" id="PF00084">
    <property type="entry name" value="Sushi"/>
    <property type="match status" value="1"/>
</dbReference>
<evidence type="ECO:0000259" key="4">
    <source>
        <dbReference type="PROSITE" id="PS50923"/>
    </source>
</evidence>
<evidence type="ECO:0000256" key="1">
    <source>
        <dbReference type="ARBA" id="ARBA00023157"/>
    </source>
</evidence>
<evidence type="ECO:0000313" key="5">
    <source>
        <dbReference type="Proteomes" id="UP000694844"/>
    </source>
</evidence>
<dbReference type="Gene3D" id="2.10.70.10">
    <property type="entry name" value="Complement Module, domain 1"/>
    <property type="match status" value="1"/>
</dbReference>
<dbReference type="AlphaFoldDB" id="A0A8B8BXG1"/>
<keyword evidence="5" id="KW-1185">Reference proteome</keyword>
<dbReference type="OrthoDB" id="6126000at2759"/>
<keyword evidence="3" id="KW-1133">Transmembrane helix</keyword>
<feature type="disulfide bond" evidence="2">
    <location>
        <begin position="178"/>
        <end position="205"/>
    </location>
</feature>
<dbReference type="SMART" id="SM00032">
    <property type="entry name" value="CCP"/>
    <property type="match status" value="1"/>
</dbReference>
<dbReference type="Proteomes" id="UP000694844">
    <property type="component" value="Chromosome 9"/>
</dbReference>
<gene>
    <name evidence="6" type="primary">LOC111114076</name>
</gene>
<protein>
    <submittedName>
        <fullName evidence="6">Uncharacterized protein LOC111114076</fullName>
    </submittedName>
</protein>
<evidence type="ECO:0000256" key="2">
    <source>
        <dbReference type="PROSITE-ProRule" id="PRU00302"/>
    </source>
</evidence>
<name>A0A8B8BXG1_CRAVI</name>
<evidence type="ECO:0000256" key="3">
    <source>
        <dbReference type="SAM" id="Phobius"/>
    </source>
</evidence>
<dbReference type="CDD" id="cd00033">
    <property type="entry name" value="CCP"/>
    <property type="match status" value="1"/>
</dbReference>
<dbReference type="InterPro" id="IPR000436">
    <property type="entry name" value="Sushi_SCR_CCP_dom"/>
</dbReference>
<dbReference type="PROSITE" id="PS50923">
    <property type="entry name" value="SUSHI"/>
    <property type="match status" value="1"/>
</dbReference>
<feature type="domain" description="Sushi" evidence="4">
    <location>
        <begin position="150"/>
        <end position="207"/>
    </location>
</feature>
<dbReference type="KEGG" id="cvn:111114076"/>
<reference evidence="6" key="1">
    <citation type="submission" date="2025-08" db="UniProtKB">
        <authorList>
            <consortium name="RefSeq"/>
        </authorList>
    </citation>
    <scope>IDENTIFICATION</scope>
    <source>
        <tissue evidence="6">Whole sample</tissue>
    </source>
</reference>
<keyword evidence="3" id="KW-0812">Transmembrane</keyword>